<dbReference type="SMART" id="SM00382">
    <property type="entry name" value="AAA"/>
    <property type="match status" value="1"/>
</dbReference>
<dbReference type="GO" id="GO:0005524">
    <property type="term" value="F:ATP binding"/>
    <property type="evidence" value="ECO:0007669"/>
    <property type="project" value="UniProtKB-KW"/>
</dbReference>
<evidence type="ECO:0000256" key="5">
    <source>
        <dbReference type="ARBA" id="ARBA00023251"/>
    </source>
</evidence>
<feature type="domain" description="ABC transporter" evidence="6">
    <location>
        <begin position="5"/>
        <end position="216"/>
    </location>
</feature>
<sequence length="288" mass="30718">MNAIVNVRNLTKSYGLNQVLKGVSFQVARGEVFALLGVNGAGKTTTIECIEGLRCADGGTVELGGSLGVQLQASSIVAECTVKEAVSLFCLWNKTPTAPTLALFDLEQLKNKRYGSLSVGQKKRLHVALALIGDPDIVVLDEPTAGLDIEGRLQLHDEIRAMRAAGKTVLLASHDMAEVEELCDTLAILRDGRIAFCGTPAELKSEVGRIATIAVRASGEALPRLVRTCSYCGEDGGYSVFRASNLGEALFEIASIARTHGLEILDVRTERASLEERFMEISKGGDAA</sequence>
<evidence type="ECO:0000313" key="7">
    <source>
        <dbReference type="EMBL" id="BDE97259.1"/>
    </source>
</evidence>
<gene>
    <name evidence="7" type="ORF">CE91St30_25920</name>
</gene>
<protein>
    <submittedName>
        <fullName evidence="7">Multidrug ABC transporter ATP-binding protein</fullName>
    </submittedName>
</protein>
<evidence type="ECO:0000313" key="8">
    <source>
        <dbReference type="Proteomes" id="UP001320544"/>
    </source>
</evidence>
<dbReference type="Gene3D" id="3.40.50.300">
    <property type="entry name" value="P-loop containing nucleotide triphosphate hydrolases"/>
    <property type="match status" value="1"/>
</dbReference>
<dbReference type="RefSeq" id="WP_244386461.1">
    <property type="nucleotide sequence ID" value="NZ_AP025564.1"/>
</dbReference>
<proteinExistence type="predicted"/>
<evidence type="ECO:0000256" key="2">
    <source>
        <dbReference type="ARBA" id="ARBA00022448"/>
    </source>
</evidence>
<keyword evidence="4 7" id="KW-0067">ATP-binding</keyword>
<dbReference type="InterPro" id="IPR027417">
    <property type="entry name" value="P-loop_NTPase"/>
</dbReference>
<dbReference type="Pfam" id="PF00005">
    <property type="entry name" value="ABC_tran"/>
    <property type="match status" value="1"/>
</dbReference>
<reference evidence="7 8" key="1">
    <citation type="submission" date="2022-01" db="EMBL/GenBank/DDBJ databases">
        <title>Novel bile acid biosynthetic pathways are enriched in the microbiome of centenarians.</title>
        <authorList>
            <person name="Sato Y."/>
            <person name="Atarashi K."/>
            <person name="Plichta R.D."/>
            <person name="Arai Y."/>
            <person name="Sasajima S."/>
            <person name="Kearney M.S."/>
            <person name="Suda W."/>
            <person name="Takeshita K."/>
            <person name="Sasaki T."/>
            <person name="Okamoto S."/>
            <person name="Skelly N.A."/>
            <person name="Okamura Y."/>
            <person name="Vlamakis H."/>
            <person name="Li Y."/>
            <person name="Tanoue T."/>
            <person name="Takei H."/>
            <person name="Nittono H."/>
            <person name="Narushima S."/>
            <person name="Irie J."/>
            <person name="Itoh H."/>
            <person name="Moriya K."/>
            <person name="Sugiura Y."/>
            <person name="Suematsu M."/>
            <person name="Moritoki N."/>
            <person name="Shibata S."/>
            <person name="Littman R.D."/>
            <person name="Fischbach A.M."/>
            <person name="Uwamino Y."/>
            <person name="Inoue T."/>
            <person name="Honda A."/>
            <person name="Hattori M."/>
            <person name="Murai T."/>
            <person name="Xavier J.R."/>
            <person name="Hirose N."/>
            <person name="Honda K."/>
        </authorList>
    </citation>
    <scope>NUCLEOTIDE SEQUENCE [LARGE SCALE GENOMIC DNA]</scope>
    <source>
        <strain evidence="7 8">CE91-St30</strain>
    </source>
</reference>
<keyword evidence="8" id="KW-1185">Reference proteome</keyword>
<dbReference type="InterPro" id="IPR003593">
    <property type="entry name" value="AAA+_ATPase"/>
</dbReference>
<comment type="subcellular location">
    <subcellularLocation>
        <location evidence="1">Cell membrane</location>
        <topology evidence="1">Peripheral membrane protein</topology>
    </subcellularLocation>
</comment>
<dbReference type="InterPro" id="IPR003439">
    <property type="entry name" value="ABC_transporter-like_ATP-bd"/>
</dbReference>
<dbReference type="PROSITE" id="PS50893">
    <property type="entry name" value="ABC_TRANSPORTER_2"/>
    <property type="match status" value="1"/>
</dbReference>
<dbReference type="SUPFAM" id="SSF52540">
    <property type="entry name" value="P-loop containing nucleoside triphosphate hydrolases"/>
    <property type="match status" value="1"/>
</dbReference>
<dbReference type="PANTHER" id="PTHR42711:SF17">
    <property type="entry name" value="ABC TRANSPORTER ATP-BINDING PROTEIN"/>
    <property type="match status" value="1"/>
</dbReference>
<organism evidence="7 8">
    <name type="scientific">Raoultibacter timonensis</name>
    <dbReference type="NCBI Taxonomy" id="1907662"/>
    <lineage>
        <taxon>Bacteria</taxon>
        <taxon>Bacillati</taxon>
        <taxon>Actinomycetota</taxon>
        <taxon>Coriobacteriia</taxon>
        <taxon>Eggerthellales</taxon>
        <taxon>Eggerthellaceae</taxon>
        <taxon>Raoultibacter</taxon>
    </lineage>
</organism>
<dbReference type="PANTHER" id="PTHR42711">
    <property type="entry name" value="ABC TRANSPORTER ATP-BINDING PROTEIN"/>
    <property type="match status" value="1"/>
</dbReference>
<dbReference type="EMBL" id="AP025564">
    <property type="protein sequence ID" value="BDE97259.1"/>
    <property type="molecule type" value="Genomic_DNA"/>
</dbReference>
<evidence type="ECO:0000256" key="4">
    <source>
        <dbReference type="ARBA" id="ARBA00022840"/>
    </source>
</evidence>
<evidence type="ECO:0000256" key="1">
    <source>
        <dbReference type="ARBA" id="ARBA00004202"/>
    </source>
</evidence>
<keyword evidence="2" id="KW-0813">Transport</keyword>
<evidence type="ECO:0000259" key="6">
    <source>
        <dbReference type="PROSITE" id="PS50893"/>
    </source>
</evidence>
<name>A0ABN6MJ15_9ACTN</name>
<dbReference type="Proteomes" id="UP001320544">
    <property type="component" value="Chromosome"/>
</dbReference>
<dbReference type="CDD" id="cd03230">
    <property type="entry name" value="ABC_DR_subfamily_A"/>
    <property type="match status" value="1"/>
</dbReference>
<keyword evidence="3" id="KW-0547">Nucleotide-binding</keyword>
<keyword evidence="5" id="KW-0046">Antibiotic resistance</keyword>
<accession>A0ABN6MJ15</accession>
<dbReference type="InterPro" id="IPR050763">
    <property type="entry name" value="ABC_transporter_ATP-binding"/>
</dbReference>
<evidence type="ECO:0000256" key="3">
    <source>
        <dbReference type="ARBA" id="ARBA00022741"/>
    </source>
</evidence>